<comment type="caution">
    <text evidence="12">The sequence shown here is derived from an EMBL/GenBank/DDBJ whole genome shotgun (WGS) entry which is preliminary data.</text>
</comment>
<protein>
    <recommendedName>
        <fullName evidence="3 9">4-diphosphocytidyl-2-C-methyl-D-erythritol kinase</fullName>
        <shortName evidence="9">CMK</shortName>
        <ecNumber evidence="2 9">2.7.1.148</ecNumber>
    </recommendedName>
    <alternativeName>
        <fullName evidence="8 9">4-(cytidine-5'-diphospho)-2-C-methyl-D-erythritol kinase</fullName>
    </alternativeName>
</protein>
<organism evidence="12 13">
    <name type="scientific">Desulfosalsimonas propionicica</name>
    <dbReference type="NCBI Taxonomy" id="332175"/>
    <lineage>
        <taxon>Bacteria</taxon>
        <taxon>Pseudomonadati</taxon>
        <taxon>Thermodesulfobacteriota</taxon>
        <taxon>Desulfobacteria</taxon>
        <taxon>Desulfobacterales</taxon>
        <taxon>Desulfosalsimonadaceae</taxon>
        <taxon>Desulfosalsimonas</taxon>
    </lineage>
</organism>
<dbReference type="InterPro" id="IPR020568">
    <property type="entry name" value="Ribosomal_Su5_D2-typ_SF"/>
</dbReference>
<evidence type="ECO:0000256" key="4">
    <source>
        <dbReference type="ARBA" id="ARBA00022679"/>
    </source>
</evidence>
<feature type="domain" description="GHMP kinase C-terminal" evidence="11">
    <location>
        <begin position="160"/>
        <end position="218"/>
    </location>
</feature>
<keyword evidence="5 9" id="KW-0547">Nucleotide-binding</keyword>
<dbReference type="UniPathway" id="UPA00056">
    <property type="reaction ID" value="UER00094"/>
</dbReference>
<keyword evidence="7 9" id="KW-0067">ATP-binding</keyword>
<feature type="active site" evidence="9">
    <location>
        <position position="84"/>
    </location>
</feature>
<keyword evidence="13" id="KW-1185">Reference proteome</keyword>
<keyword evidence="4 9" id="KW-0808">Transferase</keyword>
<dbReference type="InterPro" id="IPR014721">
    <property type="entry name" value="Ribsml_uS5_D2-typ_fold_subgr"/>
</dbReference>
<dbReference type="GO" id="GO:0016114">
    <property type="term" value="P:terpenoid biosynthetic process"/>
    <property type="evidence" value="ECO:0007669"/>
    <property type="project" value="UniProtKB-UniRule"/>
</dbReference>
<dbReference type="PANTHER" id="PTHR43527">
    <property type="entry name" value="4-DIPHOSPHOCYTIDYL-2-C-METHYL-D-ERYTHRITOL KINASE, CHLOROPLASTIC"/>
    <property type="match status" value="1"/>
</dbReference>
<evidence type="ECO:0000259" key="11">
    <source>
        <dbReference type="Pfam" id="PF08544"/>
    </source>
</evidence>
<keyword evidence="9" id="KW-0414">Isoprene biosynthesis</keyword>
<dbReference type="PANTHER" id="PTHR43527:SF2">
    <property type="entry name" value="4-DIPHOSPHOCYTIDYL-2-C-METHYL-D-ERYTHRITOL KINASE, CHLOROPLASTIC"/>
    <property type="match status" value="1"/>
</dbReference>
<evidence type="ECO:0000256" key="8">
    <source>
        <dbReference type="ARBA" id="ARBA00032554"/>
    </source>
</evidence>
<dbReference type="SUPFAM" id="SSF55060">
    <property type="entry name" value="GHMP Kinase, C-terminal domain"/>
    <property type="match status" value="1"/>
</dbReference>
<dbReference type="EC" id="2.7.1.148" evidence="2 9"/>
<dbReference type="Proteomes" id="UP000525298">
    <property type="component" value="Unassembled WGS sequence"/>
</dbReference>
<comment type="catalytic activity">
    <reaction evidence="9">
        <text>4-CDP-2-C-methyl-D-erythritol + ATP = 4-CDP-2-C-methyl-D-erythritol 2-phosphate + ADP + H(+)</text>
        <dbReference type="Rhea" id="RHEA:18437"/>
        <dbReference type="ChEBI" id="CHEBI:15378"/>
        <dbReference type="ChEBI" id="CHEBI:30616"/>
        <dbReference type="ChEBI" id="CHEBI:57823"/>
        <dbReference type="ChEBI" id="CHEBI:57919"/>
        <dbReference type="ChEBI" id="CHEBI:456216"/>
        <dbReference type="EC" id="2.7.1.148"/>
    </reaction>
</comment>
<dbReference type="HAMAP" id="MF_00061">
    <property type="entry name" value="IspE"/>
    <property type="match status" value="1"/>
</dbReference>
<comment type="function">
    <text evidence="9">Catalyzes the phosphorylation of the position 2 hydroxy group of 4-diphosphocytidyl-2C-methyl-D-erythritol.</text>
</comment>
<dbReference type="Pfam" id="PF08544">
    <property type="entry name" value="GHMP_kinases_C"/>
    <property type="match status" value="1"/>
</dbReference>
<comment type="caution">
    <text evidence="9">Lacks conserved residue(s) required for the propagation of feature annotation.</text>
</comment>
<evidence type="ECO:0000256" key="2">
    <source>
        <dbReference type="ARBA" id="ARBA00012052"/>
    </source>
</evidence>
<name>A0A7W0C8J4_9BACT</name>
<feature type="domain" description="GHMP kinase N-terminal" evidence="10">
    <location>
        <begin position="14"/>
        <end position="92"/>
    </location>
</feature>
<evidence type="ECO:0000259" key="10">
    <source>
        <dbReference type="Pfam" id="PF00288"/>
    </source>
</evidence>
<dbReference type="EMBL" id="JACDUS010000003">
    <property type="protein sequence ID" value="MBA2881156.1"/>
    <property type="molecule type" value="Genomic_DNA"/>
</dbReference>
<dbReference type="InterPro" id="IPR006204">
    <property type="entry name" value="GHMP_kinase_N_dom"/>
</dbReference>
<accession>A0A7W0C8J4</accession>
<dbReference type="GO" id="GO:0050515">
    <property type="term" value="F:4-(cytidine 5'-diphospho)-2-C-methyl-D-erythritol kinase activity"/>
    <property type="evidence" value="ECO:0007669"/>
    <property type="project" value="UniProtKB-UniRule"/>
</dbReference>
<comment type="pathway">
    <text evidence="9">Isoprenoid biosynthesis; isopentenyl diphosphate biosynthesis via DXP pathway; isopentenyl diphosphate from 1-deoxy-D-xylulose 5-phosphate: step 3/6.</text>
</comment>
<evidence type="ECO:0000313" key="12">
    <source>
        <dbReference type="EMBL" id="MBA2881156.1"/>
    </source>
</evidence>
<evidence type="ECO:0000256" key="3">
    <source>
        <dbReference type="ARBA" id="ARBA00017473"/>
    </source>
</evidence>
<evidence type="ECO:0000256" key="5">
    <source>
        <dbReference type="ARBA" id="ARBA00022741"/>
    </source>
</evidence>
<evidence type="ECO:0000256" key="6">
    <source>
        <dbReference type="ARBA" id="ARBA00022777"/>
    </source>
</evidence>
<dbReference type="NCBIfam" id="TIGR00154">
    <property type="entry name" value="ispE"/>
    <property type="match status" value="1"/>
</dbReference>
<proteinExistence type="inferred from homology"/>
<evidence type="ECO:0000256" key="7">
    <source>
        <dbReference type="ARBA" id="ARBA00022840"/>
    </source>
</evidence>
<dbReference type="InterPro" id="IPR036554">
    <property type="entry name" value="GHMP_kinase_C_sf"/>
</dbReference>
<dbReference type="Pfam" id="PF00288">
    <property type="entry name" value="GHMP_kinases_N"/>
    <property type="match status" value="1"/>
</dbReference>
<dbReference type="InterPro" id="IPR013750">
    <property type="entry name" value="GHMP_kinase_C_dom"/>
</dbReference>
<dbReference type="InterPro" id="IPR004424">
    <property type="entry name" value="IspE"/>
</dbReference>
<evidence type="ECO:0000313" key="13">
    <source>
        <dbReference type="Proteomes" id="UP000525298"/>
    </source>
</evidence>
<dbReference type="SUPFAM" id="SSF54211">
    <property type="entry name" value="Ribosomal protein S5 domain 2-like"/>
    <property type="match status" value="1"/>
</dbReference>
<gene>
    <name evidence="9" type="primary">ispE</name>
    <name evidence="12" type="ORF">HNR65_001482</name>
</gene>
<dbReference type="AlphaFoldDB" id="A0A7W0C8J4"/>
<reference evidence="12 13" key="1">
    <citation type="submission" date="2020-07" db="EMBL/GenBank/DDBJ databases">
        <title>Genomic Encyclopedia of Type Strains, Phase IV (KMG-IV): sequencing the most valuable type-strain genomes for metagenomic binning, comparative biology and taxonomic classification.</title>
        <authorList>
            <person name="Goeker M."/>
        </authorList>
    </citation>
    <scope>NUCLEOTIDE SEQUENCE [LARGE SCALE GENOMIC DNA]</scope>
    <source>
        <strain evidence="12 13">DSM 17721</strain>
    </source>
</reference>
<dbReference type="GO" id="GO:0005524">
    <property type="term" value="F:ATP binding"/>
    <property type="evidence" value="ECO:0007669"/>
    <property type="project" value="UniProtKB-UniRule"/>
</dbReference>
<evidence type="ECO:0000256" key="1">
    <source>
        <dbReference type="ARBA" id="ARBA00009684"/>
    </source>
</evidence>
<keyword evidence="6 9" id="KW-0418">Kinase</keyword>
<feature type="binding site" evidence="9">
    <location>
        <begin position="42"/>
        <end position="52"/>
    </location>
    <ligand>
        <name>ATP</name>
        <dbReference type="ChEBI" id="CHEBI:30616"/>
    </ligand>
</feature>
<dbReference type="GO" id="GO:0019288">
    <property type="term" value="P:isopentenyl diphosphate biosynthetic process, methylerythritol 4-phosphate pathway"/>
    <property type="evidence" value="ECO:0007669"/>
    <property type="project" value="UniProtKB-UniRule"/>
</dbReference>
<comment type="similarity">
    <text evidence="1 9">Belongs to the GHMP kinase family. IspE subfamily.</text>
</comment>
<dbReference type="Gene3D" id="3.30.70.890">
    <property type="entry name" value="GHMP kinase, C-terminal domain"/>
    <property type="match status" value="1"/>
</dbReference>
<dbReference type="Gene3D" id="3.30.230.10">
    <property type="match status" value="1"/>
</dbReference>
<sequence length="232" mass="24909">MTCPHRLVPSGRANLAWKAAAAFFAETGFAAKTVVSIDKHIPVGAGLGGGSSDAAAVLTGLNHLFENPLTADRLMMLGLRLGADVPFFIYGQPAIAAGIGEKLSPFTGLPRFNLVLIYPGCPVSTAEVYKKLNLALTKNKKINTKFIFKSRWEADFARRLYNALEPPAIKLCPEISDAKQALMDCGALKALMSGSGSSVFGLFPDAEQARQAFDQLSARRGTWQVFETSLIC</sequence>
<evidence type="ECO:0000256" key="9">
    <source>
        <dbReference type="HAMAP-Rule" id="MF_00061"/>
    </source>
</evidence>